<evidence type="ECO:0000259" key="2">
    <source>
        <dbReference type="PROSITE" id="PS50053"/>
    </source>
</evidence>
<feature type="region of interest" description="Disordered" evidence="1">
    <location>
        <begin position="106"/>
        <end position="128"/>
    </location>
</feature>
<dbReference type="InterPro" id="IPR039120">
    <property type="entry name" value="UBFD1"/>
</dbReference>
<dbReference type="STRING" id="135208.A0A4Y9ZQ19"/>
<dbReference type="PANTHER" id="PTHR16470:SF0">
    <property type="entry name" value="UBIQUITIN DOMAIN-CONTAINING PROTEIN UBFD1"/>
    <property type="match status" value="1"/>
</dbReference>
<keyword evidence="4" id="KW-1185">Reference proteome</keyword>
<feature type="compositionally biased region" description="Polar residues" evidence="1">
    <location>
        <begin position="115"/>
        <end position="128"/>
    </location>
</feature>
<dbReference type="SMART" id="SM00213">
    <property type="entry name" value="UBQ"/>
    <property type="match status" value="1"/>
</dbReference>
<dbReference type="PANTHER" id="PTHR16470">
    <property type="entry name" value="UBIQUITIN DOMAIN-CONTAINING PROTEIN UBFD1"/>
    <property type="match status" value="1"/>
</dbReference>
<dbReference type="PROSITE" id="PS50053">
    <property type="entry name" value="UBIQUITIN_2"/>
    <property type="match status" value="1"/>
</dbReference>
<organism evidence="3 4">
    <name type="scientific">Hericium alpestre</name>
    <dbReference type="NCBI Taxonomy" id="135208"/>
    <lineage>
        <taxon>Eukaryota</taxon>
        <taxon>Fungi</taxon>
        <taxon>Dikarya</taxon>
        <taxon>Basidiomycota</taxon>
        <taxon>Agaricomycotina</taxon>
        <taxon>Agaricomycetes</taxon>
        <taxon>Russulales</taxon>
        <taxon>Hericiaceae</taxon>
        <taxon>Hericium</taxon>
    </lineage>
</organism>
<dbReference type="InterPro" id="IPR000626">
    <property type="entry name" value="Ubiquitin-like_dom"/>
</dbReference>
<reference evidence="3 4" key="1">
    <citation type="submission" date="2019-02" db="EMBL/GenBank/DDBJ databases">
        <title>Genome sequencing of the rare red list fungi Hericium alpestre (H. flagellum).</title>
        <authorList>
            <person name="Buettner E."/>
            <person name="Kellner H."/>
        </authorList>
    </citation>
    <scope>NUCLEOTIDE SEQUENCE [LARGE SCALE GENOMIC DNA]</scope>
    <source>
        <strain evidence="3 4">DSM 108284</strain>
    </source>
</reference>
<dbReference type="Pfam" id="PF00240">
    <property type="entry name" value="ubiquitin"/>
    <property type="match status" value="1"/>
</dbReference>
<accession>A0A4Y9ZQ19</accession>
<dbReference type="InterPro" id="IPR029071">
    <property type="entry name" value="Ubiquitin-like_domsf"/>
</dbReference>
<feature type="non-terminal residue" evidence="3">
    <location>
        <position position="128"/>
    </location>
</feature>
<protein>
    <recommendedName>
        <fullName evidence="2">Ubiquitin-like domain-containing protein</fullName>
    </recommendedName>
</protein>
<sequence>MSTESPLNLKVSYRGAIHALSLLPTETLAVLHARLEALIAVPPEHQKLLYKGKKPSHGDDTTLDDAGMKDGMKITLLGPTHDELGGLRKVEDEHAKRELIMVQRQARGTVKVRSTGPSPATAPTQYHF</sequence>
<evidence type="ECO:0000313" key="4">
    <source>
        <dbReference type="Proteomes" id="UP000298061"/>
    </source>
</evidence>
<proteinExistence type="predicted"/>
<dbReference type="Gene3D" id="3.10.20.90">
    <property type="entry name" value="Phosphatidylinositol 3-kinase Catalytic Subunit, Chain A, domain 1"/>
    <property type="match status" value="1"/>
</dbReference>
<feature type="domain" description="Ubiquitin-like" evidence="2">
    <location>
        <begin position="5"/>
        <end position="77"/>
    </location>
</feature>
<gene>
    <name evidence="3" type="ORF">EWM64_g8426</name>
</gene>
<dbReference type="EMBL" id="SFCI01001514">
    <property type="protein sequence ID" value="TFY75588.1"/>
    <property type="molecule type" value="Genomic_DNA"/>
</dbReference>
<comment type="caution">
    <text evidence="3">The sequence shown here is derived from an EMBL/GenBank/DDBJ whole genome shotgun (WGS) entry which is preliminary data.</text>
</comment>
<dbReference type="GO" id="GO:0003723">
    <property type="term" value="F:RNA binding"/>
    <property type="evidence" value="ECO:0007669"/>
    <property type="project" value="TreeGrafter"/>
</dbReference>
<dbReference type="AlphaFoldDB" id="A0A4Y9ZQ19"/>
<name>A0A4Y9ZQ19_9AGAM</name>
<dbReference type="SUPFAM" id="SSF54236">
    <property type="entry name" value="Ubiquitin-like"/>
    <property type="match status" value="1"/>
</dbReference>
<evidence type="ECO:0000256" key="1">
    <source>
        <dbReference type="SAM" id="MobiDB-lite"/>
    </source>
</evidence>
<dbReference type="GO" id="GO:0045296">
    <property type="term" value="F:cadherin binding"/>
    <property type="evidence" value="ECO:0007669"/>
    <property type="project" value="TreeGrafter"/>
</dbReference>
<evidence type="ECO:0000313" key="3">
    <source>
        <dbReference type="EMBL" id="TFY75588.1"/>
    </source>
</evidence>
<dbReference type="Proteomes" id="UP000298061">
    <property type="component" value="Unassembled WGS sequence"/>
</dbReference>
<dbReference type="OrthoDB" id="49605at2759"/>